<sequence>MDHDDSDINYYLVPGCMCVCVCVVIAHRVAVGWSSGRNIASHVCSIGSAARQKAARVIVLREMEKSRRQDRRTGRHAHAEWVFLLDLGGMGRRMYVGCWCFKMGTRMGKAFGEAGFGEAGRRLDSVDGASRDLARARANDSLAVLSRDGRAPAVESTICCCSGNKQLKDIQAAELLA</sequence>
<dbReference type="AlphaFoldDB" id="A0A9P8CSF2"/>
<evidence type="ECO:0000256" key="1">
    <source>
        <dbReference type="SAM" id="Phobius"/>
    </source>
</evidence>
<feature type="transmembrane region" description="Helical" evidence="1">
    <location>
        <begin position="12"/>
        <end position="31"/>
    </location>
</feature>
<dbReference type="RefSeq" id="XP_046121953.1">
    <property type="nucleotide sequence ID" value="XM_046262807.1"/>
</dbReference>
<accession>A0A9P8CSF2</accession>
<evidence type="ECO:0000313" key="3">
    <source>
        <dbReference type="Proteomes" id="UP000887229"/>
    </source>
</evidence>
<keyword evidence="1" id="KW-1133">Transmembrane helix</keyword>
<keyword evidence="1" id="KW-0812">Transmembrane</keyword>
<organism evidence="2 3">
    <name type="scientific">Emericellopsis atlantica</name>
    <dbReference type="NCBI Taxonomy" id="2614577"/>
    <lineage>
        <taxon>Eukaryota</taxon>
        <taxon>Fungi</taxon>
        <taxon>Dikarya</taxon>
        <taxon>Ascomycota</taxon>
        <taxon>Pezizomycotina</taxon>
        <taxon>Sordariomycetes</taxon>
        <taxon>Hypocreomycetidae</taxon>
        <taxon>Hypocreales</taxon>
        <taxon>Bionectriaceae</taxon>
        <taxon>Emericellopsis</taxon>
    </lineage>
</organism>
<dbReference type="GeneID" id="70293710"/>
<evidence type="ECO:0000313" key="2">
    <source>
        <dbReference type="EMBL" id="KAG9258029.1"/>
    </source>
</evidence>
<name>A0A9P8CSF2_9HYPO</name>
<comment type="caution">
    <text evidence="2">The sequence shown here is derived from an EMBL/GenBank/DDBJ whole genome shotgun (WGS) entry which is preliminary data.</text>
</comment>
<gene>
    <name evidence="2" type="ORF">F5Z01DRAFT_644936</name>
</gene>
<protein>
    <submittedName>
        <fullName evidence="2">Uncharacterized protein</fullName>
    </submittedName>
</protein>
<dbReference type="Proteomes" id="UP000887229">
    <property type="component" value="Unassembled WGS sequence"/>
</dbReference>
<reference evidence="2" key="1">
    <citation type="journal article" date="2021" name="IMA Fungus">
        <title>Genomic characterization of three marine fungi, including Emericellopsis atlantica sp. nov. with signatures of a generalist lifestyle and marine biomass degradation.</title>
        <authorList>
            <person name="Hagestad O.C."/>
            <person name="Hou L."/>
            <person name="Andersen J.H."/>
            <person name="Hansen E.H."/>
            <person name="Altermark B."/>
            <person name="Li C."/>
            <person name="Kuhnert E."/>
            <person name="Cox R.J."/>
            <person name="Crous P.W."/>
            <person name="Spatafora J.W."/>
            <person name="Lail K."/>
            <person name="Amirebrahimi M."/>
            <person name="Lipzen A."/>
            <person name="Pangilinan J."/>
            <person name="Andreopoulos W."/>
            <person name="Hayes R.D."/>
            <person name="Ng V."/>
            <person name="Grigoriev I.V."/>
            <person name="Jackson S.A."/>
            <person name="Sutton T.D.S."/>
            <person name="Dobson A.D.W."/>
            <person name="Rama T."/>
        </authorList>
    </citation>
    <scope>NUCLEOTIDE SEQUENCE</scope>
    <source>
        <strain evidence="2">TS7</strain>
    </source>
</reference>
<dbReference type="EMBL" id="MU251244">
    <property type="protein sequence ID" value="KAG9258029.1"/>
    <property type="molecule type" value="Genomic_DNA"/>
</dbReference>
<proteinExistence type="predicted"/>
<keyword evidence="1" id="KW-0472">Membrane</keyword>
<keyword evidence="3" id="KW-1185">Reference proteome</keyword>